<dbReference type="RefSeq" id="WP_185303126.1">
    <property type="nucleotide sequence ID" value="NZ_CP045703.1"/>
</dbReference>
<geneLocation type="plasmid" evidence="2 3">
    <name>unnamed1</name>
</geneLocation>
<accession>A0A7G7BWC5</accession>
<reference evidence="3" key="1">
    <citation type="submission" date="2019-10" db="EMBL/GenBank/DDBJ databases">
        <title>Antimicrobial potential of Antarctic Bacteria.</title>
        <authorList>
            <person name="Benaud N."/>
            <person name="Edwards R.J."/>
            <person name="Ferrari B.C."/>
        </authorList>
    </citation>
    <scope>NUCLEOTIDE SEQUENCE [LARGE SCALE GENOMIC DNA]</scope>
    <source>
        <strain evidence="3">NBSH44</strain>
        <plasmid evidence="3">unnamed1</plasmid>
    </source>
</reference>
<sequence length="187" mass="19593">MPASVIRAATVDGVAGTFTAGRLTCVSHPGHESCAWTGTFRSTDGTVLRQGVAMYGSGRGSLETYRRTAVVDVGNTGRVYSPEGSQEWIFTVLPAGAGAAIFVVLARRHLMPLPLRKNDPQEYASPREPAGPGRPDARGGGQFNGIIRLPVVPGRPSASPARVRPWLRPAVGPRPSAAGGREQGAGR</sequence>
<dbReference type="AlphaFoldDB" id="A0A7G7BWC5"/>
<evidence type="ECO:0000256" key="1">
    <source>
        <dbReference type="SAM" id="MobiDB-lite"/>
    </source>
</evidence>
<gene>
    <name evidence="2" type="ORF">F0344_34870</name>
</gene>
<protein>
    <submittedName>
        <fullName evidence="2">Uncharacterized protein</fullName>
    </submittedName>
</protein>
<dbReference type="Proteomes" id="UP000515307">
    <property type="component" value="Plasmid unnamed1"/>
</dbReference>
<evidence type="ECO:0000313" key="2">
    <source>
        <dbReference type="EMBL" id="QNE79640.1"/>
    </source>
</evidence>
<dbReference type="KEGG" id="sfiy:F0344_34870"/>
<evidence type="ECO:0000313" key="3">
    <source>
        <dbReference type="Proteomes" id="UP000515307"/>
    </source>
</evidence>
<keyword evidence="3" id="KW-1185">Reference proteome</keyword>
<dbReference type="EMBL" id="CP045703">
    <property type="protein sequence ID" value="QNE79640.1"/>
    <property type="molecule type" value="Genomic_DNA"/>
</dbReference>
<name>A0A7G7BWC5_9ACTN</name>
<organism evidence="2 3">
    <name type="scientific">Streptomyces finlayi</name>
    <dbReference type="NCBI Taxonomy" id="67296"/>
    <lineage>
        <taxon>Bacteria</taxon>
        <taxon>Bacillati</taxon>
        <taxon>Actinomycetota</taxon>
        <taxon>Actinomycetes</taxon>
        <taxon>Kitasatosporales</taxon>
        <taxon>Streptomycetaceae</taxon>
        <taxon>Streptomyces</taxon>
    </lineage>
</organism>
<keyword evidence="2" id="KW-0614">Plasmid</keyword>
<feature type="region of interest" description="Disordered" evidence="1">
    <location>
        <begin position="116"/>
        <end position="187"/>
    </location>
</feature>
<proteinExistence type="predicted"/>